<reference evidence="1" key="1">
    <citation type="journal article" date="2018" name="Nat. Plants">
        <title>Whole-genome landscape of Medicago truncatula symbiotic genes.</title>
        <authorList>
            <person name="Pecrix Y."/>
            <person name="Gamas P."/>
            <person name="Carrere S."/>
        </authorList>
    </citation>
    <scope>NUCLEOTIDE SEQUENCE</scope>
    <source>
        <tissue evidence="1">Leaves</tissue>
    </source>
</reference>
<organism evidence="1">
    <name type="scientific">Medicago truncatula</name>
    <name type="common">Barrel medic</name>
    <name type="synonym">Medicago tribuloides</name>
    <dbReference type="NCBI Taxonomy" id="3880"/>
    <lineage>
        <taxon>Eukaryota</taxon>
        <taxon>Viridiplantae</taxon>
        <taxon>Streptophyta</taxon>
        <taxon>Embryophyta</taxon>
        <taxon>Tracheophyta</taxon>
        <taxon>Spermatophyta</taxon>
        <taxon>Magnoliopsida</taxon>
        <taxon>eudicotyledons</taxon>
        <taxon>Gunneridae</taxon>
        <taxon>Pentapetalae</taxon>
        <taxon>rosids</taxon>
        <taxon>fabids</taxon>
        <taxon>Fabales</taxon>
        <taxon>Fabaceae</taxon>
        <taxon>Papilionoideae</taxon>
        <taxon>50 kb inversion clade</taxon>
        <taxon>NPAAA clade</taxon>
        <taxon>Hologalegina</taxon>
        <taxon>IRL clade</taxon>
        <taxon>Trifolieae</taxon>
        <taxon>Medicago</taxon>
    </lineage>
</organism>
<evidence type="ECO:0000313" key="1">
    <source>
        <dbReference type="EMBL" id="RHN56052.1"/>
    </source>
</evidence>
<dbReference type="Gramene" id="rna31375">
    <property type="protein sequence ID" value="RHN56052.1"/>
    <property type="gene ID" value="gene31375"/>
</dbReference>
<accession>A0A396HRU3</accession>
<gene>
    <name evidence="1" type="ORF">MtrunA17_Chr5g0425181</name>
</gene>
<dbReference type="EMBL" id="PSQE01000005">
    <property type="protein sequence ID" value="RHN56052.1"/>
    <property type="molecule type" value="Genomic_DNA"/>
</dbReference>
<name>A0A396HRU3_MEDTR</name>
<protein>
    <submittedName>
        <fullName evidence="1">Uncharacterized protein</fullName>
    </submittedName>
</protein>
<comment type="caution">
    <text evidence="1">The sequence shown here is derived from an EMBL/GenBank/DDBJ whole genome shotgun (WGS) entry which is preliminary data.</text>
</comment>
<proteinExistence type="predicted"/>
<dbReference type="Proteomes" id="UP000265566">
    <property type="component" value="Chromosome 5"/>
</dbReference>
<sequence length="169" mass="19530">MCGGCFDLYGRCFGELQQEVCRLQQQLQMAEEQIRFMINLCIKIVQSFSNLFFPIINYSNVVVDELRIYEPDPLKMTSIAELETSEKNIVETMSRVMQRKEVLLNNQLSSYDPSSIQGMPTTFENVGWLQDSGQNHSHNIFDASAPMDPLRFQFLQLISISDYFLLSHI</sequence>
<dbReference type="AlphaFoldDB" id="A0A396HRU3"/>